<accession>A0A6J4HCL9</accession>
<protein>
    <submittedName>
        <fullName evidence="2">Membrane c-type cytochrome cy</fullName>
    </submittedName>
</protein>
<gene>
    <name evidence="2" type="ORF">AVDCRST_MAG08-488</name>
</gene>
<reference evidence="2" key="1">
    <citation type="submission" date="2020-02" db="EMBL/GenBank/DDBJ databases">
        <authorList>
            <person name="Meier V. D."/>
        </authorList>
    </citation>
    <scope>NUCLEOTIDE SEQUENCE</scope>
    <source>
        <strain evidence="2">AVDCRST_MAG08</strain>
    </source>
</reference>
<evidence type="ECO:0000313" key="2">
    <source>
        <dbReference type="EMBL" id="CAA9217830.1"/>
    </source>
</evidence>
<feature type="region of interest" description="Disordered" evidence="1">
    <location>
        <begin position="158"/>
        <end position="179"/>
    </location>
</feature>
<feature type="region of interest" description="Disordered" evidence="1">
    <location>
        <begin position="1"/>
        <end position="111"/>
    </location>
</feature>
<feature type="non-terminal residue" evidence="2">
    <location>
        <position position="1"/>
    </location>
</feature>
<name>A0A6J4HCL9_9PROT</name>
<dbReference type="EMBL" id="CADCTG010000052">
    <property type="protein sequence ID" value="CAA9217830.1"/>
    <property type="molecule type" value="Genomic_DNA"/>
</dbReference>
<feature type="non-terminal residue" evidence="2">
    <location>
        <position position="179"/>
    </location>
</feature>
<dbReference type="AlphaFoldDB" id="A0A6J4HCL9"/>
<organism evidence="2">
    <name type="scientific">uncultured Acetobacteraceae bacterium</name>
    <dbReference type="NCBI Taxonomy" id="169975"/>
    <lineage>
        <taxon>Bacteria</taxon>
        <taxon>Pseudomonadati</taxon>
        <taxon>Pseudomonadota</taxon>
        <taxon>Alphaproteobacteria</taxon>
        <taxon>Acetobacterales</taxon>
        <taxon>Acetobacteraceae</taxon>
        <taxon>environmental samples</taxon>
    </lineage>
</organism>
<evidence type="ECO:0000256" key="1">
    <source>
        <dbReference type="SAM" id="MobiDB-lite"/>
    </source>
</evidence>
<sequence length="179" mass="19794">GQHGGQQGVRRRSLGRHRLHDDGTGGPRAGPRRTAEGERHPDRRPGGRPAHPSARRRGPRAGAGHPAARQRQRAERPSPGAALVRVLPLLQRGRAERRRAEPLRHHRRAARQGGRVRLLGGAEGQGRALGLREHERLAPQAEHLRARHPHGLRRHRQHLAAGGRDRLPQEHLAQGARAV</sequence>
<feature type="compositionally biased region" description="Basic and acidic residues" evidence="1">
    <location>
        <begin position="33"/>
        <end position="45"/>
    </location>
</feature>
<feature type="compositionally biased region" description="Basic residues" evidence="1">
    <location>
        <begin position="9"/>
        <end position="18"/>
    </location>
</feature>
<feature type="compositionally biased region" description="Low complexity" evidence="1">
    <location>
        <begin position="60"/>
        <end position="69"/>
    </location>
</feature>
<proteinExistence type="predicted"/>